<dbReference type="AlphaFoldDB" id="A0A166C8B7"/>
<gene>
    <name evidence="1" type="ORF">FIBSPDRAFT_897431</name>
</gene>
<proteinExistence type="predicted"/>
<reference evidence="1 2" key="1">
    <citation type="journal article" date="2016" name="Mol. Biol. Evol.">
        <title>Comparative Genomics of Early-Diverging Mushroom-Forming Fungi Provides Insights into the Origins of Lignocellulose Decay Capabilities.</title>
        <authorList>
            <person name="Nagy L.G."/>
            <person name="Riley R."/>
            <person name="Tritt A."/>
            <person name="Adam C."/>
            <person name="Daum C."/>
            <person name="Floudas D."/>
            <person name="Sun H."/>
            <person name="Yadav J.S."/>
            <person name="Pangilinan J."/>
            <person name="Larsson K.H."/>
            <person name="Matsuura K."/>
            <person name="Barry K."/>
            <person name="Labutti K."/>
            <person name="Kuo R."/>
            <person name="Ohm R.A."/>
            <person name="Bhattacharya S.S."/>
            <person name="Shirouzu T."/>
            <person name="Yoshinaga Y."/>
            <person name="Martin F.M."/>
            <person name="Grigoriev I.V."/>
            <person name="Hibbett D.S."/>
        </authorList>
    </citation>
    <scope>NUCLEOTIDE SEQUENCE [LARGE SCALE GENOMIC DNA]</scope>
    <source>
        <strain evidence="1 2">CBS 109695</strain>
    </source>
</reference>
<dbReference type="Proteomes" id="UP000076532">
    <property type="component" value="Unassembled WGS sequence"/>
</dbReference>
<organism evidence="1 2">
    <name type="scientific">Athelia psychrophila</name>
    <dbReference type="NCBI Taxonomy" id="1759441"/>
    <lineage>
        <taxon>Eukaryota</taxon>
        <taxon>Fungi</taxon>
        <taxon>Dikarya</taxon>
        <taxon>Basidiomycota</taxon>
        <taxon>Agaricomycotina</taxon>
        <taxon>Agaricomycetes</taxon>
        <taxon>Agaricomycetidae</taxon>
        <taxon>Atheliales</taxon>
        <taxon>Atheliaceae</taxon>
        <taxon>Athelia</taxon>
    </lineage>
</organism>
<sequence>MQDGDDKLQDLNKHYKESRVDKNTSSICQLEASENVKINPKRMMNEVMLRKYETVYITHLKPYHPKVKYHIPAGKMYTIKLKAPLLKTQRTWSDTVVLDGSAGLPLMCGAVAINMMNVSFLTVATALSASIIKLKPNCSGSLSSSILLLNTMAAYTQGASGLCVFSELQFEHYNPDSPTESEKEIEEYEAPASEKKAKAAVPEPPATFKLLVVATPAPKSPALLIPWEAAGSQAVDEYQGDDDDPVDNVVYKKMYDRQDLMMLPRSSLLHCLTNTPLGFVLHIPLYLAFFTVLLASRSWPGQKWVQCGVGWPEGRLWHRFSMVLAGQVETGAAWYWQAIK</sequence>
<evidence type="ECO:0000313" key="2">
    <source>
        <dbReference type="Proteomes" id="UP000076532"/>
    </source>
</evidence>
<dbReference type="EMBL" id="KV417633">
    <property type="protein sequence ID" value="KZP13393.1"/>
    <property type="molecule type" value="Genomic_DNA"/>
</dbReference>
<protein>
    <submittedName>
        <fullName evidence="1">Uncharacterized protein</fullName>
    </submittedName>
</protein>
<name>A0A166C8B7_9AGAM</name>
<accession>A0A166C8B7</accession>
<keyword evidence="2" id="KW-1185">Reference proteome</keyword>
<evidence type="ECO:0000313" key="1">
    <source>
        <dbReference type="EMBL" id="KZP13393.1"/>
    </source>
</evidence>